<evidence type="ECO:0008006" key="3">
    <source>
        <dbReference type="Google" id="ProtNLM"/>
    </source>
</evidence>
<sequence>MVEDTNNFDEVRRAFDVGLREGIVALYADSLEQLTKNMREGKDAMGNAWRPVTYETMRQRSVRTTTRDALVDTGDFRANIISNSEARPSEGTAVIGTSREDAVAHEFGAPELGIPRRPIFSPVAAYANQRAAEIIGDELDDRLDDAEV</sequence>
<dbReference type="OrthoDB" id="142753at2157"/>
<keyword evidence="2" id="KW-1185">Reference proteome</keyword>
<evidence type="ECO:0000313" key="1">
    <source>
        <dbReference type="EMBL" id="SEH60494.1"/>
    </source>
</evidence>
<dbReference type="EMBL" id="FNWU01000012">
    <property type="protein sequence ID" value="SEH60494.1"/>
    <property type="molecule type" value="Genomic_DNA"/>
</dbReference>
<accession>A0A1H6JN89</accession>
<evidence type="ECO:0000313" key="2">
    <source>
        <dbReference type="Proteomes" id="UP000199215"/>
    </source>
</evidence>
<dbReference type="RefSeq" id="WP_092817579.1">
    <property type="nucleotide sequence ID" value="NZ_FNWU01000012.1"/>
</dbReference>
<dbReference type="STRING" id="1267564.SAMN05192561_1127"/>
<dbReference type="AlphaFoldDB" id="A0A1H6JN89"/>
<reference evidence="1 2" key="1">
    <citation type="submission" date="2016-10" db="EMBL/GenBank/DDBJ databases">
        <authorList>
            <person name="de Groot N.N."/>
        </authorList>
    </citation>
    <scope>NUCLEOTIDE SEQUENCE [LARGE SCALE GENOMIC DNA]</scope>
    <source>
        <strain evidence="1 2">IBRC-M10418</strain>
    </source>
</reference>
<gene>
    <name evidence="1" type="ORF">SAMN05192561_1127</name>
</gene>
<protein>
    <recommendedName>
        <fullName evidence="3">Phage virion morphogenesis (Putative tail completion) protein</fullName>
    </recommendedName>
</protein>
<dbReference type="Proteomes" id="UP000199215">
    <property type="component" value="Unassembled WGS sequence"/>
</dbReference>
<name>A0A1H6JN89_9EURY</name>
<proteinExistence type="predicted"/>
<organism evidence="1 2">
    <name type="scientific">Halopenitus malekzadehii</name>
    <dbReference type="NCBI Taxonomy" id="1267564"/>
    <lineage>
        <taxon>Archaea</taxon>
        <taxon>Methanobacteriati</taxon>
        <taxon>Methanobacteriota</taxon>
        <taxon>Stenosarchaea group</taxon>
        <taxon>Halobacteria</taxon>
        <taxon>Halobacteriales</taxon>
        <taxon>Haloferacaceae</taxon>
        <taxon>Halopenitus</taxon>
    </lineage>
</organism>